<dbReference type="InterPro" id="IPR027417">
    <property type="entry name" value="P-loop_NTPase"/>
</dbReference>
<dbReference type="Pfam" id="PF24883">
    <property type="entry name" value="NPHP3_N"/>
    <property type="match status" value="1"/>
</dbReference>
<dbReference type="PANTHER" id="PTHR10039:SF17">
    <property type="entry name" value="FUNGAL STAND N-TERMINAL GOODBYE DOMAIN-CONTAINING PROTEIN-RELATED"/>
    <property type="match status" value="1"/>
</dbReference>
<protein>
    <recommendedName>
        <fullName evidence="2">NACHT domain-containing protein</fullName>
    </recommendedName>
</protein>
<dbReference type="InterPro" id="IPR007111">
    <property type="entry name" value="NACHT_NTPase"/>
</dbReference>
<dbReference type="OrthoDB" id="163438at2759"/>
<keyword evidence="4" id="KW-1185">Reference proteome</keyword>
<dbReference type="EMBL" id="JADNRY010000291">
    <property type="protein sequence ID" value="KAF9059601.1"/>
    <property type="molecule type" value="Genomic_DNA"/>
</dbReference>
<dbReference type="PANTHER" id="PTHR10039">
    <property type="entry name" value="AMELOGENIN"/>
    <property type="match status" value="1"/>
</dbReference>
<organism evidence="3 4">
    <name type="scientific">Rhodocollybia butyracea</name>
    <dbReference type="NCBI Taxonomy" id="206335"/>
    <lineage>
        <taxon>Eukaryota</taxon>
        <taxon>Fungi</taxon>
        <taxon>Dikarya</taxon>
        <taxon>Basidiomycota</taxon>
        <taxon>Agaricomycotina</taxon>
        <taxon>Agaricomycetes</taxon>
        <taxon>Agaricomycetidae</taxon>
        <taxon>Agaricales</taxon>
        <taxon>Marasmiineae</taxon>
        <taxon>Omphalotaceae</taxon>
        <taxon>Rhodocollybia</taxon>
    </lineage>
</organism>
<name>A0A9P5P7B7_9AGAR</name>
<dbReference type="SUPFAM" id="SSF52540">
    <property type="entry name" value="P-loop containing nucleoside triphosphate hydrolases"/>
    <property type="match status" value="1"/>
</dbReference>
<dbReference type="Gene3D" id="3.40.50.300">
    <property type="entry name" value="P-loop containing nucleotide triphosphate hydrolases"/>
    <property type="match status" value="1"/>
</dbReference>
<reference evidence="3" key="1">
    <citation type="submission" date="2020-11" db="EMBL/GenBank/DDBJ databases">
        <authorList>
            <consortium name="DOE Joint Genome Institute"/>
            <person name="Ahrendt S."/>
            <person name="Riley R."/>
            <person name="Andreopoulos W."/>
            <person name="Labutti K."/>
            <person name="Pangilinan J."/>
            <person name="Ruiz-Duenas F.J."/>
            <person name="Barrasa J.M."/>
            <person name="Sanchez-Garcia M."/>
            <person name="Camarero S."/>
            <person name="Miyauchi S."/>
            <person name="Serrano A."/>
            <person name="Linde D."/>
            <person name="Babiker R."/>
            <person name="Drula E."/>
            <person name="Ayuso-Fernandez I."/>
            <person name="Pacheco R."/>
            <person name="Padilla G."/>
            <person name="Ferreira P."/>
            <person name="Barriuso J."/>
            <person name="Kellner H."/>
            <person name="Castanera R."/>
            <person name="Alfaro M."/>
            <person name="Ramirez L."/>
            <person name="Pisabarro A.G."/>
            <person name="Kuo A."/>
            <person name="Tritt A."/>
            <person name="Lipzen A."/>
            <person name="He G."/>
            <person name="Yan M."/>
            <person name="Ng V."/>
            <person name="Cullen D."/>
            <person name="Martin F."/>
            <person name="Rosso M.-N."/>
            <person name="Henrissat B."/>
            <person name="Hibbett D."/>
            <person name="Martinez A.T."/>
            <person name="Grigoriev I.V."/>
        </authorList>
    </citation>
    <scope>NUCLEOTIDE SEQUENCE</scope>
    <source>
        <strain evidence="3">AH 40177</strain>
    </source>
</reference>
<evidence type="ECO:0000313" key="4">
    <source>
        <dbReference type="Proteomes" id="UP000772434"/>
    </source>
</evidence>
<comment type="caution">
    <text evidence="3">The sequence shown here is derived from an EMBL/GenBank/DDBJ whole genome shotgun (WGS) entry which is preliminary data.</text>
</comment>
<evidence type="ECO:0000259" key="2">
    <source>
        <dbReference type="PROSITE" id="PS50837"/>
    </source>
</evidence>
<accession>A0A9P5P7B7</accession>
<evidence type="ECO:0000313" key="3">
    <source>
        <dbReference type="EMBL" id="KAF9059601.1"/>
    </source>
</evidence>
<dbReference type="Proteomes" id="UP000772434">
    <property type="component" value="Unassembled WGS sequence"/>
</dbReference>
<feature type="domain" description="NACHT" evidence="2">
    <location>
        <begin position="144"/>
        <end position="289"/>
    </location>
</feature>
<keyword evidence="1" id="KW-0677">Repeat</keyword>
<evidence type="ECO:0000256" key="1">
    <source>
        <dbReference type="ARBA" id="ARBA00022737"/>
    </source>
</evidence>
<sequence>MADVFAFAEDIKSVVSEKIKCFKKTIYALVKRTEECAWFIQEYTGHGFSGRLLNDVRSEYSDKIKDFITAFGKLRKSLDRGTAVEILSVVEETAQAQKLNRLKPIDMNASLRPVCSPGTRQELQDLIINWLLTPPDVNAVNGGNILWLSGVAGAGKSTIATSISEYFRELGRLGAFLFFTRNKSDPAYVIRTLAFHLAYLNTHVASAICAAIDKDPALIDSPIQTQFQKLLLTASQGHILGPIIVVLDALDECGNAESRRSLVSLISEDFPKLPLAVRFFITSRPDSDLASKLENQPKIAKHLLDITMLSSFTDIRIYLDNQMVEVRERHSHQNLSPTWPEQANIEALTKHSSGLFIWASTATKYLLESYRPNEALKSILAKGQTTLDDLCAEALEVAGPWNDKTFIREAQAALSVVVFGKEPMSDTMIDAFLSLKPESSSSQIFRKLGCVLQWAPGQHVKLLHASFSDYLTDRYHSGEKPWFIDPSILEPQIARECLQVLKKEL</sequence>
<dbReference type="AlphaFoldDB" id="A0A9P5P7B7"/>
<dbReference type="InterPro" id="IPR056884">
    <property type="entry name" value="NPHP3-like_N"/>
</dbReference>
<gene>
    <name evidence="3" type="ORF">BDP27DRAFT_1431147</name>
</gene>
<dbReference type="PROSITE" id="PS50837">
    <property type="entry name" value="NACHT"/>
    <property type="match status" value="1"/>
</dbReference>
<proteinExistence type="predicted"/>